<dbReference type="UniPathway" id="UPA00035">
    <property type="reaction ID" value="UER00041"/>
</dbReference>
<dbReference type="SUPFAM" id="SSF52418">
    <property type="entry name" value="Nucleoside phosphorylase/phosphoribosyltransferase catalytic domain"/>
    <property type="match status" value="1"/>
</dbReference>
<evidence type="ECO:0000256" key="4">
    <source>
        <dbReference type="ARBA" id="ARBA00022679"/>
    </source>
</evidence>
<feature type="binding site" evidence="9">
    <location>
        <position position="88"/>
    </location>
    <ligand>
        <name>5-phospho-alpha-D-ribose 1-diphosphate</name>
        <dbReference type="ChEBI" id="CHEBI:58017"/>
    </ligand>
</feature>
<evidence type="ECO:0000256" key="3">
    <source>
        <dbReference type="ARBA" id="ARBA00022676"/>
    </source>
</evidence>
<feature type="binding site" evidence="9">
    <location>
        <begin position="108"/>
        <end position="116"/>
    </location>
    <ligand>
        <name>5-phospho-alpha-D-ribose 1-diphosphate</name>
        <dbReference type="ChEBI" id="CHEBI:58017"/>
    </ligand>
</feature>
<evidence type="ECO:0000259" key="11">
    <source>
        <dbReference type="Pfam" id="PF02885"/>
    </source>
</evidence>
<evidence type="ECO:0000313" key="13">
    <source>
        <dbReference type="Proteomes" id="UP000186795"/>
    </source>
</evidence>
<dbReference type="EC" id="2.4.2.18" evidence="9"/>
<dbReference type="HAMAP" id="MF_00211">
    <property type="entry name" value="TrpD"/>
    <property type="match status" value="1"/>
</dbReference>
<dbReference type="PANTHER" id="PTHR43285">
    <property type="entry name" value="ANTHRANILATE PHOSPHORIBOSYLTRANSFERASE"/>
    <property type="match status" value="1"/>
</dbReference>
<keyword evidence="6 9" id="KW-0057">Aromatic amino acid biosynthesis</keyword>
<dbReference type="InterPro" id="IPR017459">
    <property type="entry name" value="Glycosyl_Trfase_fam3_N_dom"/>
</dbReference>
<dbReference type="GO" id="GO:0005829">
    <property type="term" value="C:cytosol"/>
    <property type="evidence" value="ECO:0007669"/>
    <property type="project" value="TreeGrafter"/>
</dbReference>
<dbReference type="InterPro" id="IPR005940">
    <property type="entry name" value="Anthranilate_Pribosyl_Tfrase"/>
</dbReference>
<feature type="binding site" evidence="9">
    <location>
        <position position="92"/>
    </location>
    <ligand>
        <name>Mg(2+)</name>
        <dbReference type="ChEBI" id="CHEBI:18420"/>
        <label>1</label>
    </ligand>
</feature>
<dbReference type="GO" id="GO:0004048">
    <property type="term" value="F:anthranilate phosphoribosyltransferase activity"/>
    <property type="evidence" value="ECO:0007669"/>
    <property type="project" value="UniProtKB-UniRule"/>
</dbReference>
<feature type="binding site" evidence="9">
    <location>
        <position position="80"/>
    </location>
    <ligand>
        <name>5-phospho-alpha-D-ribose 1-diphosphate</name>
        <dbReference type="ChEBI" id="CHEBI:58017"/>
    </ligand>
</feature>
<dbReference type="Proteomes" id="UP000186795">
    <property type="component" value="Unassembled WGS sequence"/>
</dbReference>
<dbReference type="FunFam" id="3.40.1030.10:FF:000002">
    <property type="entry name" value="Anthranilate phosphoribosyltransferase"/>
    <property type="match status" value="1"/>
</dbReference>
<keyword evidence="2 9" id="KW-0028">Amino-acid biosynthesis</keyword>
<feature type="binding site" evidence="9">
    <location>
        <position position="120"/>
    </location>
    <ligand>
        <name>5-phospho-alpha-D-ribose 1-diphosphate</name>
        <dbReference type="ChEBI" id="CHEBI:58017"/>
    </ligand>
</feature>
<comment type="subunit">
    <text evidence="9">Homodimer.</text>
</comment>
<keyword evidence="13" id="KW-1185">Reference proteome</keyword>
<feature type="binding site" evidence="9">
    <location>
        <begin position="83"/>
        <end position="84"/>
    </location>
    <ligand>
        <name>5-phospho-alpha-D-ribose 1-diphosphate</name>
        <dbReference type="ChEBI" id="CHEBI:58017"/>
    </ligand>
</feature>
<evidence type="ECO:0000256" key="6">
    <source>
        <dbReference type="ARBA" id="ARBA00023141"/>
    </source>
</evidence>
<feature type="domain" description="Glycosyl transferase family 3" evidence="10">
    <location>
        <begin position="74"/>
        <end position="324"/>
    </location>
</feature>
<comment type="function">
    <text evidence="9">Catalyzes the transfer of the phosphoribosyl group of 5-phosphorylribose-1-pyrophosphate (PRPP) to anthranilate to yield N-(5'-phosphoribosyl)-anthranilate (PRA).</text>
</comment>
<comment type="caution">
    <text evidence="9">Lacks conserved residue(s) required for the propagation of feature annotation.</text>
</comment>
<feature type="binding site" evidence="9">
    <location>
        <position position="166"/>
    </location>
    <ligand>
        <name>anthranilate</name>
        <dbReference type="ChEBI" id="CHEBI:16567"/>
        <label>2</label>
    </ligand>
</feature>
<gene>
    <name evidence="9" type="primary">trpD</name>
    <name evidence="12" type="ORF">SAMN05421790_101213</name>
</gene>
<dbReference type="EMBL" id="FTOD01000001">
    <property type="protein sequence ID" value="SIS39146.1"/>
    <property type="molecule type" value="Genomic_DNA"/>
</dbReference>
<keyword evidence="9" id="KW-0460">Magnesium</keyword>
<keyword evidence="3 9" id="KW-0328">Glycosyltransferase</keyword>
<dbReference type="InterPro" id="IPR035902">
    <property type="entry name" value="Nuc_phospho_transferase"/>
</dbReference>
<organism evidence="12 13">
    <name type="scientific">Kroppenstedtia eburnea</name>
    <dbReference type="NCBI Taxonomy" id="714067"/>
    <lineage>
        <taxon>Bacteria</taxon>
        <taxon>Bacillati</taxon>
        <taxon>Bacillota</taxon>
        <taxon>Bacilli</taxon>
        <taxon>Bacillales</taxon>
        <taxon>Thermoactinomycetaceae</taxon>
        <taxon>Kroppenstedtia</taxon>
    </lineage>
</organism>
<evidence type="ECO:0000259" key="10">
    <source>
        <dbReference type="Pfam" id="PF00591"/>
    </source>
</evidence>
<dbReference type="SUPFAM" id="SSF47648">
    <property type="entry name" value="Nucleoside phosphorylase/phosphoribosyltransferase N-terminal domain"/>
    <property type="match status" value="1"/>
</dbReference>
<comment type="similarity">
    <text evidence="9">Belongs to the anthranilate phosphoribosyltransferase family.</text>
</comment>
<dbReference type="GO" id="GO:0000162">
    <property type="term" value="P:L-tryptophan biosynthetic process"/>
    <property type="evidence" value="ECO:0007669"/>
    <property type="project" value="UniProtKB-UniRule"/>
</dbReference>
<dbReference type="Pfam" id="PF02885">
    <property type="entry name" value="Glycos_trans_3N"/>
    <property type="match status" value="1"/>
</dbReference>
<feature type="binding site" evidence="9">
    <location>
        <position position="225"/>
    </location>
    <ligand>
        <name>Mg(2+)</name>
        <dbReference type="ChEBI" id="CHEBI:18420"/>
        <label>2</label>
    </ligand>
</feature>
<feature type="binding site" evidence="9">
    <location>
        <begin position="90"/>
        <end position="93"/>
    </location>
    <ligand>
        <name>5-phospho-alpha-D-ribose 1-diphosphate</name>
        <dbReference type="ChEBI" id="CHEBI:58017"/>
    </ligand>
</feature>
<evidence type="ECO:0000256" key="2">
    <source>
        <dbReference type="ARBA" id="ARBA00022605"/>
    </source>
</evidence>
<sequence length="342" mass="35610">MVERSLVKLMAKEDLNRSESERLMGAMMEGDLPPAQAAAVLTALRIKGETVEELAGLAASMRARARQLSAVPPEAVDTCGTGGDGGKTFNISTAAAIVAAAAGVPVAKHGNRAVSGKSGSADVLEALGVGIQLTPEEAEQTLAETGICFLFAPLFHEAMKQVLPIRKELGFRTCFNLAGPLANPAGVRRQLVGVFDPGLTETLARVLLSLGTERAMVVSGLDGVDEITLTEETRVSEVRDGNIHTYRITPEELGLKRCHPTALSGGDAVVNARIIRGIFQGKPGPCRDVVLANAGAVLTIAGRAGGLQEGIHLAGKTVDEGRALAKLEEMAAGRGKEVSHVS</sequence>
<evidence type="ECO:0000256" key="9">
    <source>
        <dbReference type="HAMAP-Rule" id="MF_00211"/>
    </source>
</evidence>
<dbReference type="Gene3D" id="3.40.1030.10">
    <property type="entry name" value="Nucleoside phosphorylase/phosphoribosyltransferase catalytic domain"/>
    <property type="match status" value="1"/>
</dbReference>
<comment type="cofactor">
    <cofactor evidence="9">
        <name>Mg(2+)</name>
        <dbReference type="ChEBI" id="CHEBI:18420"/>
    </cofactor>
    <text evidence="9">Binds 2 magnesium ions per monomer.</text>
</comment>
<accession>A0A1N7IQ62</accession>
<dbReference type="GO" id="GO:0000287">
    <property type="term" value="F:magnesium ion binding"/>
    <property type="evidence" value="ECO:0007669"/>
    <property type="project" value="UniProtKB-UniRule"/>
</dbReference>
<evidence type="ECO:0000256" key="1">
    <source>
        <dbReference type="ARBA" id="ARBA00004907"/>
    </source>
</evidence>
<keyword evidence="4 9" id="KW-0808">Transferase</keyword>
<keyword evidence="5 9" id="KW-0822">Tryptophan biosynthesis</keyword>
<dbReference type="InterPro" id="IPR000312">
    <property type="entry name" value="Glycosyl_Trfase_fam3"/>
</dbReference>
<reference evidence="13" key="1">
    <citation type="submission" date="2017-01" db="EMBL/GenBank/DDBJ databases">
        <authorList>
            <person name="Varghese N."/>
            <person name="Submissions S."/>
        </authorList>
    </citation>
    <scope>NUCLEOTIDE SEQUENCE [LARGE SCALE GENOMIC DNA]</scope>
    <source>
        <strain evidence="13">DSM 45196</strain>
    </source>
</reference>
<feature type="binding site" evidence="9">
    <location>
        <position position="226"/>
    </location>
    <ligand>
        <name>Mg(2+)</name>
        <dbReference type="ChEBI" id="CHEBI:18420"/>
        <label>2</label>
    </ligand>
</feature>
<dbReference type="RefSeq" id="WP_172998910.1">
    <property type="nucleotide sequence ID" value="NZ_CP048103.1"/>
</dbReference>
<feature type="domain" description="Glycosyl transferase family 3 N-terminal" evidence="11">
    <location>
        <begin position="6"/>
        <end position="65"/>
    </location>
</feature>
<evidence type="ECO:0000313" key="12">
    <source>
        <dbReference type="EMBL" id="SIS39146.1"/>
    </source>
</evidence>
<dbReference type="Pfam" id="PF00591">
    <property type="entry name" value="Glycos_transf_3"/>
    <property type="match status" value="1"/>
</dbReference>
<comment type="similarity">
    <text evidence="8">In the C-terminal section; belongs to the anthranilate phosphoribosyltransferase family.</text>
</comment>
<feature type="binding site" evidence="9">
    <location>
        <position position="80"/>
    </location>
    <ligand>
        <name>anthranilate</name>
        <dbReference type="ChEBI" id="CHEBI:16567"/>
        <label>1</label>
    </ligand>
</feature>
<dbReference type="InterPro" id="IPR036320">
    <property type="entry name" value="Glycosyl_Trfase_fam3_N_dom_sf"/>
</dbReference>
<evidence type="ECO:0000256" key="5">
    <source>
        <dbReference type="ARBA" id="ARBA00022822"/>
    </source>
</evidence>
<dbReference type="AlphaFoldDB" id="A0A1N7IQ62"/>
<evidence type="ECO:0000256" key="7">
    <source>
        <dbReference type="ARBA" id="ARBA00052328"/>
    </source>
</evidence>
<dbReference type="NCBIfam" id="TIGR01245">
    <property type="entry name" value="trpD"/>
    <property type="match status" value="1"/>
</dbReference>
<name>A0A1N7IQ62_9BACL</name>
<feature type="binding site" evidence="9">
    <location>
        <position position="226"/>
    </location>
    <ligand>
        <name>Mg(2+)</name>
        <dbReference type="ChEBI" id="CHEBI:18420"/>
        <label>1</label>
    </ligand>
</feature>
<keyword evidence="9" id="KW-0479">Metal-binding</keyword>
<evidence type="ECO:0000256" key="8">
    <source>
        <dbReference type="ARBA" id="ARBA00061188"/>
    </source>
</evidence>
<dbReference type="PANTHER" id="PTHR43285:SF2">
    <property type="entry name" value="ANTHRANILATE PHOSPHORIBOSYLTRANSFERASE"/>
    <property type="match status" value="1"/>
</dbReference>
<proteinExistence type="inferred from homology"/>
<comment type="pathway">
    <text evidence="1 9">Amino-acid biosynthesis; L-tryptophan biosynthesis; L-tryptophan from chorismate: step 2/5.</text>
</comment>
<feature type="binding site" evidence="9">
    <location>
        <position position="111"/>
    </location>
    <ligand>
        <name>anthranilate</name>
        <dbReference type="ChEBI" id="CHEBI:16567"/>
        <label>1</label>
    </ligand>
</feature>
<dbReference type="Gene3D" id="1.20.970.10">
    <property type="entry name" value="Transferase, Pyrimidine Nucleoside Phosphorylase, Chain C"/>
    <property type="match status" value="1"/>
</dbReference>
<comment type="catalytic activity">
    <reaction evidence="7 9">
        <text>N-(5-phospho-beta-D-ribosyl)anthranilate + diphosphate = 5-phospho-alpha-D-ribose 1-diphosphate + anthranilate</text>
        <dbReference type="Rhea" id="RHEA:11768"/>
        <dbReference type="ChEBI" id="CHEBI:16567"/>
        <dbReference type="ChEBI" id="CHEBI:18277"/>
        <dbReference type="ChEBI" id="CHEBI:33019"/>
        <dbReference type="ChEBI" id="CHEBI:58017"/>
        <dbReference type="EC" id="2.4.2.18"/>
    </reaction>
</comment>
<protein>
    <recommendedName>
        <fullName evidence="9">Anthranilate phosphoribosyltransferase</fullName>
        <ecNumber evidence="9">2.4.2.18</ecNumber>
    </recommendedName>
</protein>